<reference evidence="7" key="1">
    <citation type="journal article" date="2019" name="PLoS Negl. Trop. Dis.">
        <title>Revisiting the worldwide diversity of Leptospira species in the environment.</title>
        <authorList>
            <person name="Vincent A.T."/>
            <person name="Schiettekatte O."/>
            <person name="Bourhy P."/>
            <person name="Veyrier F.J."/>
            <person name="Picardeau M."/>
        </authorList>
    </citation>
    <scope>NUCLEOTIDE SEQUENCE [LARGE SCALE GENOMIC DNA]</scope>
    <source>
        <strain evidence="7">201702454</strain>
    </source>
</reference>
<sequence length="319" mass="36957">MQYSPPIISCLTERLVVLKEVWYLVGESNEITKSEIVSFLTDKQEIVLFRNSENEVIAFDAHCSHLGANLKSGRLSTEGIICPLHQICFQSNGKSKPSPFGQYEQKKFKTKERFGSVFVYIGEEPEPVFPDFSLIPENKQMFETFRTQKVMATQDAILVNAFDPYHLEFVHKRKLMGSPTLHWDKKNRILEFLYTSQVIGYKLSDCIMKWISKNQIQVRIRSFNGHLFAIESDLGKVKSQLLLSLNPFPTYTLVSGILVQKKTFPVFNFLRMKLAGFLFRRFLLADLKPLEGMKLQMDHLKQDSYFRVIADCLESMKKE</sequence>
<evidence type="ECO:0000256" key="1">
    <source>
        <dbReference type="ARBA" id="ARBA00022714"/>
    </source>
</evidence>
<dbReference type="PROSITE" id="PS51296">
    <property type="entry name" value="RIESKE"/>
    <property type="match status" value="1"/>
</dbReference>
<dbReference type="AlphaFoldDB" id="A0A4R9JV12"/>
<dbReference type="Gene3D" id="2.102.10.10">
    <property type="entry name" value="Rieske [2Fe-2S] iron-sulphur domain"/>
    <property type="match status" value="1"/>
</dbReference>
<name>A0A4R9JV12_9LEPT</name>
<dbReference type="InterPro" id="IPR050584">
    <property type="entry name" value="Cholesterol_7-desaturase"/>
</dbReference>
<keyword evidence="5" id="KW-0411">Iron-sulfur</keyword>
<evidence type="ECO:0000256" key="3">
    <source>
        <dbReference type="ARBA" id="ARBA00023002"/>
    </source>
</evidence>
<evidence type="ECO:0000256" key="4">
    <source>
        <dbReference type="ARBA" id="ARBA00023004"/>
    </source>
</evidence>
<evidence type="ECO:0000313" key="7">
    <source>
        <dbReference type="EMBL" id="TGL55092.1"/>
    </source>
</evidence>
<organism evidence="7 8">
    <name type="scientific">Leptospira kemamanensis</name>
    <dbReference type="NCBI Taxonomy" id="2484942"/>
    <lineage>
        <taxon>Bacteria</taxon>
        <taxon>Pseudomonadati</taxon>
        <taxon>Spirochaetota</taxon>
        <taxon>Spirochaetia</taxon>
        <taxon>Leptospirales</taxon>
        <taxon>Leptospiraceae</taxon>
        <taxon>Leptospira</taxon>
    </lineage>
</organism>
<protein>
    <recommendedName>
        <fullName evidence="6">Rieske domain-containing protein</fullName>
    </recommendedName>
</protein>
<accession>A0A4R9JV12</accession>
<evidence type="ECO:0000259" key="6">
    <source>
        <dbReference type="PROSITE" id="PS51296"/>
    </source>
</evidence>
<dbReference type="GO" id="GO:0051537">
    <property type="term" value="F:2 iron, 2 sulfur cluster binding"/>
    <property type="evidence" value="ECO:0007669"/>
    <property type="project" value="UniProtKB-KW"/>
</dbReference>
<dbReference type="InterPro" id="IPR017941">
    <property type="entry name" value="Rieske_2Fe-2S"/>
</dbReference>
<keyword evidence="2" id="KW-0479">Metal-binding</keyword>
<comment type="caution">
    <text evidence="7">The sequence shown here is derived from an EMBL/GenBank/DDBJ whole genome shotgun (WGS) entry which is preliminary data.</text>
</comment>
<evidence type="ECO:0000256" key="2">
    <source>
        <dbReference type="ARBA" id="ARBA00022723"/>
    </source>
</evidence>
<dbReference type="SUPFAM" id="SSF50022">
    <property type="entry name" value="ISP domain"/>
    <property type="match status" value="1"/>
</dbReference>
<dbReference type="GO" id="GO:0016491">
    <property type="term" value="F:oxidoreductase activity"/>
    <property type="evidence" value="ECO:0007669"/>
    <property type="project" value="UniProtKB-KW"/>
</dbReference>
<feature type="domain" description="Rieske" evidence="6">
    <location>
        <begin position="22"/>
        <end position="119"/>
    </location>
</feature>
<keyword evidence="8" id="KW-1185">Reference proteome</keyword>
<keyword evidence="4" id="KW-0408">Iron</keyword>
<dbReference type="PANTHER" id="PTHR21266">
    <property type="entry name" value="IRON-SULFUR DOMAIN CONTAINING PROTEIN"/>
    <property type="match status" value="1"/>
</dbReference>
<dbReference type="GO" id="GO:0046872">
    <property type="term" value="F:metal ion binding"/>
    <property type="evidence" value="ECO:0007669"/>
    <property type="project" value="UniProtKB-KW"/>
</dbReference>
<evidence type="ECO:0000313" key="8">
    <source>
        <dbReference type="Proteomes" id="UP000297609"/>
    </source>
</evidence>
<evidence type="ECO:0000256" key="5">
    <source>
        <dbReference type="ARBA" id="ARBA00023014"/>
    </source>
</evidence>
<dbReference type="InterPro" id="IPR036922">
    <property type="entry name" value="Rieske_2Fe-2S_sf"/>
</dbReference>
<proteinExistence type="predicted"/>
<gene>
    <name evidence="7" type="ORF">EHQ59_05655</name>
</gene>
<dbReference type="PANTHER" id="PTHR21266:SF60">
    <property type="entry name" value="3-KETOSTEROID-9-ALPHA-MONOOXYGENASE, OXYGENASE COMPONENT"/>
    <property type="match status" value="1"/>
</dbReference>
<keyword evidence="3" id="KW-0560">Oxidoreductase</keyword>
<dbReference type="Proteomes" id="UP000297609">
    <property type="component" value="Unassembled WGS sequence"/>
</dbReference>
<keyword evidence="1" id="KW-0001">2Fe-2S</keyword>
<dbReference type="OrthoDB" id="9800776at2"/>
<dbReference type="Pfam" id="PF00355">
    <property type="entry name" value="Rieske"/>
    <property type="match status" value="1"/>
</dbReference>
<dbReference type="EMBL" id="RQGG01000013">
    <property type="protein sequence ID" value="TGL55092.1"/>
    <property type="molecule type" value="Genomic_DNA"/>
</dbReference>